<protein>
    <submittedName>
        <fullName evidence="1">Uncharacterized protein</fullName>
    </submittedName>
</protein>
<sequence>MLALPVSASSASPGAASPVVASLTGKSASCRGEIVDSALGLRWRMVLDAEHRGHPARLVLEEAKEKASSKPSSAGFGHGVCADPVTPAAGFTAVQGLTAAKAANSPARIERAAIEVHRSAPRPLSVIQPGDHIVIVQQSNAVVARLPAIALSEAAAGERFPARLHIGNGAVGSFSARVVEAVALEHGVARWVSTDANAAGMGAAW</sequence>
<organism evidence="1">
    <name type="scientific">mine drainage metagenome</name>
    <dbReference type="NCBI Taxonomy" id="410659"/>
    <lineage>
        <taxon>unclassified sequences</taxon>
        <taxon>metagenomes</taxon>
        <taxon>ecological metagenomes</taxon>
    </lineage>
</organism>
<dbReference type="EMBL" id="CABN01000121">
    <property type="protein sequence ID" value="CBI00307.1"/>
    <property type="molecule type" value="Genomic_DNA"/>
</dbReference>
<name>E6PZE8_9ZZZZ</name>
<evidence type="ECO:0000313" key="1">
    <source>
        <dbReference type="EMBL" id="CBI00307.1"/>
    </source>
</evidence>
<accession>E6PZE8</accession>
<proteinExistence type="predicted"/>
<gene>
    <name evidence="1" type="ORF">CARN3_1321</name>
</gene>
<comment type="caution">
    <text evidence="1">The sequence shown here is derived from an EMBL/GenBank/DDBJ whole genome shotgun (WGS) entry which is preliminary data.</text>
</comment>
<reference evidence="1" key="1">
    <citation type="submission" date="2009-10" db="EMBL/GenBank/DDBJ databases">
        <title>Diversity of trophic interactions inside an arsenic-rich microbial ecosystem.</title>
        <authorList>
            <person name="Bertin P.N."/>
            <person name="Heinrich-Salmeron A."/>
            <person name="Pelletier E."/>
            <person name="Goulhen-Chollet F."/>
            <person name="Arsene-Ploetze F."/>
            <person name="Gallien S."/>
            <person name="Calteau A."/>
            <person name="Vallenet D."/>
            <person name="Casiot C."/>
            <person name="Chane-Woon-Ming B."/>
            <person name="Giloteaux L."/>
            <person name="Barakat M."/>
            <person name="Bonnefoy V."/>
            <person name="Bruneel O."/>
            <person name="Chandler M."/>
            <person name="Cleiss J."/>
            <person name="Duran R."/>
            <person name="Elbaz-Poulichet F."/>
            <person name="Fonknechten N."/>
            <person name="Lauga B."/>
            <person name="Mornico D."/>
            <person name="Ortet P."/>
            <person name="Schaeffer C."/>
            <person name="Siguier P."/>
            <person name="Alexander Thil Smith A."/>
            <person name="Van Dorsselaer A."/>
            <person name="Weissenbach J."/>
            <person name="Medigue C."/>
            <person name="Le Paslier D."/>
        </authorList>
    </citation>
    <scope>NUCLEOTIDE SEQUENCE</scope>
</reference>
<dbReference type="AlphaFoldDB" id="E6PZE8"/>